<reference evidence="2 5" key="2">
    <citation type="submission" date="2020-05" db="EMBL/GenBank/DDBJ databases">
        <title>Genetic diversity of Pseudomonas cichorii.</title>
        <authorList>
            <person name="Tani S."/>
            <person name="Yagi H."/>
            <person name="Hashimoto S."/>
            <person name="Iiyama K."/>
            <person name="Furuya N."/>
        </authorList>
    </citation>
    <scope>NUCLEOTIDE SEQUENCE [LARGE SCALE GENOMIC DNA]</scope>
    <source>
        <strain evidence="2 5">LMG 2162</strain>
    </source>
</reference>
<dbReference type="InterPro" id="IPR014917">
    <property type="entry name" value="DUF1800"/>
</dbReference>
<dbReference type="Proteomes" id="UP000278332">
    <property type="component" value="Unassembled WGS sequence"/>
</dbReference>
<sequence>MSFFSIPKALSGQKFSVALSTLLSIIACNAHALTPDETTHLLGRTGFGASPSDRELYQHLSREQAVERLLESLDAPLWTQPPAFTRQPHPNYWAEGWQDRETTFLRINEINQLQAWWLQEMVVTPSPFADRMTLFWHNLFVSRFDKTHITAPFLEQLMLFRDTGNRNFRSLTRQVLQDPMMLSGLDNVHNTKHRPNENLGRELLELFTLGIGTYSQEDVRQVARVLAGHGVAFEQQWRYRFDEKTADRAEKRVLGQTINGNSDKELDELVDILLQQPQTAKRLAQRFYNEFVSLTPAPQEVERLAQVLRDSDYDIRALLQDLLLSPAFWDERNRGVLLKSPLELVIGFARTFELVLPDQQILVDYSAALGQAPFMAPSVEGWRGGLEWLSSKTLTDRERVIQRLWQAVQTLEQRPQADALQVRFASEYTTTPVRFKVSVNNQIIKTFEAKLGANTQHELSSNEPGNLKPMWEWVSIPRKELPENIHTVTVTMDVQSTGSNLFVNWIALDGYRFSPQKARWSTTAGSGCQADSPLGSFYCNLSLVFEVSHPIQAEQATLEDRHAPLNSNLEYGTGRQQLQCRVTPCLPIAAARIPNLKTSAGNISFNSVLASAPLRIELPLLESGLQAVKALTLDPAYNLK</sequence>
<keyword evidence="5" id="KW-1185">Reference proteome</keyword>
<name>A0A3M4W8C8_PSECI</name>
<dbReference type="EMBL" id="RBRY01000052">
    <property type="protein sequence ID" value="RMR60047.1"/>
    <property type="molecule type" value="Genomic_DNA"/>
</dbReference>
<reference evidence="3 4" key="1">
    <citation type="submission" date="2018-08" db="EMBL/GenBank/DDBJ databases">
        <title>Recombination of ecologically and evolutionarily significant loci maintains genetic cohesion in the Pseudomonas syringae species complex.</title>
        <authorList>
            <person name="Dillon M."/>
            <person name="Thakur S."/>
            <person name="Almeida R.N.D."/>
            <person name="Weir B.S."/>
            <person name="Guttman D.S."/>
        </authorList>
    </citation>
    <scope>NUCLEOTIDE SEQUENCE [LARGE SCALE GENOMIC DNA]</scope>
    <source>
        <strain evidence="3 4">ICMP 6917</strain>
    </source>
</reference>
<evidence type="ECO:0000313" key="4">
    <source>
        <dbReference type="Proteomes" id="UP000278332"/>
    </source>
</evidence>
<dbReference type="OrthoDB" id="9772295at2"/>
<keyword evidence="1" id="KW-0732">Signal</keyword>
<evidence type="ECO:0008006" key="6">
    <source>
        <dbReference type="Google" id="ProtNLM"/>
    </source>
</evidence>
<feature type="chain" id="PRO_5018037216" description="DUF1800 domain-containing protein" evidence="1">
    <location>
        <begin position="33"/>
        <end position="640"/>
    </location>
</feature>
<dbReference type="EMBL" id="BLWA01000003">
    <property type="protein sequence ID" value="GFM91573.1"/>
    <property type="molecule type" value="Genomic_DNA"/>
</dbReference>
<dbReference type="RefSeq" id="WP_025259292.1">
    <property type="nucleotide sequence ID" value="NZ_BLVX01000001.1"/>
</dbReference>
<organism evidence="3 4">
    <name type="scientific">Pseudomonas cichorii</name>
    <dbReference type="NCBI Taxonomy" id="36746"/>
    <lineage>
        <taxon>Bacteria</taxon>
        <taxon>Pseudomonadati</taxon>
        <taxon>Pseudomonadota</taxon>
        <taxon>Gammaproteobacteria</taxon>
        <taxon>Pseudomonadales</taxon>
        <taxon>Pseudomonadaceae</taxon>
        <taxon>Pseudomonas</taxon>
    </lineage>
</organism>
<evidence type="ECO:0000313" key="5">
    <source>
        <dbReference type="Proteomes" id="UP000614982"/>
    </source>
</evidence>
<protein>
    <recommendedName>
        <fullName evidence="6">DUF1800 domain-containing protein</fullName>
    </recommendedName>
</protein>
<evidence type="ECO:0000313" key="3">
    <source>
        <dbReference type="EMBL" id="RMR60047.1"/>
    </source>
</evidence>
<accession>A0A3M4W8C8</accession>
<evidence type="ECO:0000313" key="2">
    <source>
        <dbReference type="EMBL" id="GFM91573.1"/>
    </source>
</evidence>
<evidence type="ECO:0000256" key="1">
    <source>
        <dbReference type="SAM" id="SignalP"/>
    </source>
</evidence>
<dbReference type="Pfam" id="PF08811">
    <property type="entry name" value="DUF1800"/>
    <property type="match status" value="1"/>
</dbReference>
<feature type="signal peptide" evidence="1">
    <location>
        <begin position="1"/>
        <end position="32"/>
    </location>
</feature>
<dbReference type="GeneID" id="93658343"/>
<dbReference type="Proteomes" id="UP000614982">
    <property type="component" value="Unassembled WGS sequence"/>
</dbReference>
<dbReference type="AlphaFoldDB" id="A0A3M4W8C8"/>
<comment type="caution">
    <text evidence="3">The sequence shown here is derived from an EMBL/GenBank/DDBJ whole genome shotgun (WGS) entry which is preliminary data.</text>
</comment>
<proteinExistence type="predicted"/>
<gene>
    <name evidence="3" type="ORF">ALP84_01361</name>
    <name evidence="2" type="ORF">PSCICP_15450</name>
</gene>